<dbReference type="Proteomes" id="UP000321523">
    <property type="component" value="Unassembled WGS sequence"/>
</dbReference>
<feature type="domain" description="Oxidoreductase molybdopterin-binding" evidence="1">
    <location>
        <begin position="70"/>
        <end position="145"/>
    </location>
</feature>
<evidence type="ECO:0000259" key="1">
    <source>
        <dbReference type="Pfam" id="PF00174"/>
    </source>
</evidence>
<dbReference type="RefSeq" id="WP_044431142.1">
    <property type="nucleotide sequence ID" value="NZ_BJYZ01000015.1"/>
</dbReference>
<organism evidence="2 3">
    <name type="scientific">Skermanella aerolata</name>
    <dbReference type="NCBI Taxonomy" id="393310"/>
    <lineage>
        <taxon>Bacteria</taxon>
        <taxon>Pseudomonadati</taxon>
        <taxon>Pseudomonadota</taxon>
        <taxon>Alphaproteobacteria</taxon>
        <taxon>Rhodospirillales</taxon>
        <taxon>Azospirillaceae</taxon>
        <taxon>Skermanella</taxon>
    </lineage>
</organism>
<keyword evidence="3" id="KW-1185">Reference proteome</keyword>
<evidence type="ECO:0000313" key="3">
    <source>
        <dbReference type="Proteomes" id="UP000321523"/>
    </source>
</evidence>
<dbReference type="InterPro" id="IPR036374">
    <property type="entry name" value="OxRdtase_Mopterin-bd_sf"/>
</dbReference>
<reference evidence="2 3" key="1">
    <citation type="submission" date="2019-07" db="EMBL/GenBank/DDBJ databases">
        <title>Whole genome shotgun sequence of Skermanella aerolata NBRC 106429.</title>
        <authorList>
            <person name="Hosoyama A."/>
            <person name="Uohara A."/>
            <person name="Ohji S."/>
            <person name="Ichikawa N."/>
        </authorList>
    </citation>
    <scope>NUCLEOTIDE SEQUENCE [LARGE SCALE GENOMIC DNA]</scope>
    <source>
        <strain evidence="2 3">NBRC 106429</strain>
    </source>
</reference>
<gene>
    <name evidence="2" type="ORF">SAE02_33880</name>
</gene>
<proteinExistence type="predicted"/>
<dbReference type="Pfam" id="PF00174">
    <property type="entry name" value="Oxidored_molyb"/>
    <property type="match status" value="1"/>
</dbReference>
<dbReference type="SUPFAM" id="SSF56524">
    <property type="entry name" value="Oxidoreductase molybdopterin-binding domain"/>
    <property type="match status" value="1"/>
</dbReference>
<dbReference type="OrthoDB" id="9798763at2"/>
<protein>
    <submittedName>
        <fullName evidence="2">Oxidoreductase</fullName>
    </submittedName>
</protein>
<dbReference type="InterPro" id="IPR000572">
    <property type="entry name" value="OxRdtase_Mopterin-bd_dom"/>
</dbReference>
<name>A0A512DSQ4_9PROT</name>
<sequence length="171" mass="18334">MSALRVFGILLTVWIAVTVPEIAAAGTLAAPTGPVVLTVTGRIANTNAGKAAEFDIAMLEALPGRTARVNTPWAEGVNDFQGPLTRAVLEAVGAEGAKLKVIALNDYSAEVPAEDFIKHDVILALKKNGAYLPVRNQGPIFVIYPFDLNPGLYNEVYFSRSVWQVKSIEVQ</sequence>
<accession>A0A512DSQ4</accession>
<dbReference type="Gene3D" id="3.90.420.10">
    <property type="entry name" value="Oxidoreductase, molybdopterin-binding domain"/>
    <property type="match status" value="1"/>
</dbReference>
<dbReference type="EMBL" id="BJYZ01000015">
    <property type="protein sequence ID" value="GEO39240.1"/>
    <property type="molecule type" value="Genomic_DNA"/>
</dbReference>
<comment type="caution">
    <text evidence="2">The sequence shown here is derived from an EMBL/GenBank/DDBJ whole genome shotgun (WGS) entry which is preliminary data.</text>
</comment>
<dbReference type="AlphaFoldDB" id="A0A512DSQ4"/>
<evidence type="ECO:0000313" key="2">
    <source>
        <dbReference type="EMBL" id="GEO39240.1"/>
    </source>
</evidence>